<dbReference type="EMBL" id="QCYK01000002">
    <property type="protein sequence ID" value="PUZ25667.1"/>
    <property type="molecule type" value="Genomic_DNA"/>
</dbReference>
<name>A0A2T7BHA6_9BACT</name>
<organism evidence="2 3">
    <name type="scientific">Chitinophaga parva</name>
    <dbReference type="NCBI Taxonomy" id="2169414"/>
    <lineage>
        <taxon>Bacteria</taxon>
        <taxon>Pseudomonadati</taxon>
        <taxon>Bacteroidota</taxon>
        <taxon>Chitinophagia</taxon>
        <taxon>Chitinophagales</taxon>
        <taxon>Chitinophagaceae</taxon>
        <taxon>Chitinophaga</taxon>
    </lineage>
</organism>
<dbReference type="Proteomes" id="UP000244450">
    <property type="component" value="Unassembled WGS sequence"/>
</dbReference>
<dbReference type="OrthoDB" id="9810372at2"/>
<dbReference type="Gene3D" id="1.10.10.10">
    <property type="entry name" value="Winged helix-like DNA-binding domain superfamily/Winged helix DNA-binding domain"/>
    <property type="match status" value="1"/>
</dbReference>
<keyword evidence="3" id="KW-1185">Reference proteome</keyword>
<dbReference type="InterPro" id="IPR043129">
    <property type="entry name" value="ATPase_NBD"/>
</dbReference>
<evidence type="ECO:0000313" key="2">
    <source>
        <dbReference type="EMBL" id="PUZ25667.1"/>
    </source>
</evidence>
<dbReference type="GO" id="GO:0016301">
    <property type="term" value="F:kinase activity"/>
    <property type="evidence" value="ECO:0007669"/>
    <property type="project" value="UniProtKB-KW"/>
</dbReference>
<dbReference type="SUPFAM" id="SSF53067">
    <property type="entry name" value="Actin-like ATPase domain"/>
    <property type="match status" value="1"/>
</dbReference>
<dbReference type="PANTHER" id="PTHR18964:SF149">
    <property type="entry name" value="BIFUNCTIONAL UDP-N-ACETYLGLUCOSAMINE 2-EPIMERASE_N-ACETYLMANNOSAMINE KINASE"/>
    <property type="match status" value="1"/>
</dbReference>
<comment type="caution">
    <text evidence="2">The sequence shown here is derived from an EMBL/GenBank/DDBJ whole genome shotgun (WGS) entry which is preliminary data.</text>
</comment>
<dbReference type="InterPro" id="IPR036390">
    <property type="entry name" value="WH_DNA-bd_sf"/>
</dbReference>
<dbReference type="InterPro" id="IPR000600">
    <property type="entry name" value="ROK"/>
</dbReference>
<dbReference type="Gene3D" id="3.30.420.40">
    <property type="match status" value="2"/>
</dbReference>
<keyword evidence="2" id="KW-0808">Transferase</keyword>
<dbReference type="PANTHER" id="PTHR18964">
    <property type="entry name" value="ROK (REPRESSOR, ORF, KINASE) FAMILY"/>
    <property type="match status" value="1"/>
</dbReference>
<keyword evidence="2" id="KW-0418">Kinase</keyword>
<dbReference type="Pfam" id="PF00480">
    <property type="entry name" value="ROK"/>
    <property type="match status" value="1"/>
</dbReference>
<comment type="similarity">
    <text evidence="1">Belongs to the ROK (NagC/XylR) family.</text>
</comment>
<dbReference type="AlphaFoldDB" id="A0A2T7BHA6"/>
<reference evidence="2 3" key="1">
    <citation type="submission" date="2018-04" db="EMBL/GenBank/DDBJ databases">
        <title>Chitinophaga fuyangensis sp. nov., isolated from soil in a chemical factory.</title>
        <authorList>
            <person name="Chen K."/>
        </authorList>
    </citation>
    <scope>NUCLEOTIDE SEQUENCE [LARGE SCALE GENOMIC DNA]</scope>
    <source>
        <strain evidence="2 3">LY-1</strain>
    </source>
</reference>
<dbReference type="SUPFAM" id="SSF46785">
    <property type="entry name" value="Winged helix' DNA-binding domain"/>
    <property type="match status" value="1"/>
</dbReference>
<proteinExistence type="inferred from homology"/>
<evidence type="ECO:0000313" key="3">
    <source>
        <dbReference type="Proteomes" id="UP000244450"/>
    </source>
</evidence>
<sequence length="399" mass="42985">MSTTFIQRPVNTLQKRILKQLYFEKAQSCATLSEHLDKSIPVVTKALAEMVEDGLVVEQGFAASQGGRRPQMYSLPPRKLYTVAVAMDQLTTRIAIMDLLNENITGTKHLVMDLENNEDALPTLIKEVNDFITASGLPRAQMLGVGIGMPGFVNTREGRNLSYLHSGDEPLEKYLERMIGLPVHIDNDSSVIALAELKFGLAKKHAQVMVINVSWGIGLGMIVNGQLFRGHSGYAGELSHIPIADDGALCVCGKRGCLETEASLLVVARKAAAAMEKGHISSLLGWRKDSGKLMGDAVIEAANKGDQFAIEVLSEIGYKIGKGLAILIHIMNPELIVLSGRGTGAGKVLMAPIQQALNKYCIPSLAAYTDIQISQLAYDAELLGAAALVMETFDEAAGK</sequence>
<dbReference type="RefSeq" id="WP_108687506.1">
    <property type="nucleotide sequence ID" value="NZ_QCYK01000002.1"/>
</dbReference>
<accession>A0A2T7BHA6</accession>
<evidence type="ECO:0000256" key="1">
    <source>
        <dbReference type="ARBA" id="ARBA00006479"/>
    </source>
</evidence>
<protein>
    <submittedName>
        <fullName evidence="2">Sugar kinase</fullName>
    </submittedName>
</protein>
<dbReference type="InterPro" id="IPR036388">
    <property type="entry name" value="WH-like_DNA-bd_sf"/>
</dbReference>
<gene>
    <name evidence="2" type="ORF">DCC81_15465</name>
</gene>